<feature type="domain" description="Yip1" evidence="8">
    <location>
        <begin position="101"/>
        <end position="233"/>
    </location>
</feature>
<evidence type="ECO:0000259" key="8">
    <source>
        <dbReference type="Pfam" id="PF04893"/>
    </source>
</evidence>
<dbReference type="AlphaFoldDB" id="A0A1D2A336"/>
<feature type="transmembrane region" description="Helical" evidence="6">
    <location>
        <begin position="218"/>
        <end position="236"/>
    </location>
</feature>
<dbReference type="GO" id="GO:0000139">
    <property type="term" value="C:Golgi membrane"/>
    <property type="evidence" value="ECO:0007669"/>
    <property type="project" value="UniProtKB-SubCell"/>
</dbReference>
<feature type="transmembrane region" description="Helical" evidence="6">
    <location>
        <begin position="164"/>
        <end position="183"/>
    </location>
</feature>
<accession>A0A1D2A336</accession>
<feature type="compositionally biased region" description="Polar residues" evidence="7">
    <location>
        <begin position="1"/>
        <end position="16"/>
    </location>
</feature>
<gene>
    <name evidence="9" type="ORF">g.6989</name>
</gene>
<keyword evidence="3 6" id="KW-0812">Transmembrane</keyword>
<organism evidence="9">
    <name type="scientific">Auxenochlorella protothecoides</name>
    <name type="common">Green microalga</name>
    <name type="synonym">Chlorella protothecoides</name>
    <dbReference type="NCBI Taxonomy" id="3075"/>
    <lineage>
        <taxon>Eukaryota</taxon>
        <taxon>Viridiplantae</taxon>
        <taxon>Chlorophyta</taxon>
        <taxon>core chlorophytes</taxon>
        <taxon>Trebouxiophyceae</taxon>
        <taxon>Chlorellales</taxon>
        <taxon>Chlorellaceae</taxon>
        <taxon>Auxenochlorella</taxon>
    </lineage>
</organism>
<dbReference type="GO" id="GO:0006888">
    <property type="term" value="P:endoplasmic reticulum to Golgi vesicle-mediated transport"/>
    <property type="evidence" value="ECO:0007669"/>
    <property type="project" value="InterPro"/>
</dbReference>
<dbReference type="InterPro" id="IPR045231">
    <property type="entry name" value="Yip1/4-like"/>
</dbReference>
<evidence type="ECO:0000256" key="3">
    <source>
        <dbReference type="ARBA" id="ARBA00022692"/>
    </source>
</evidence>
<evidence type="ECO:0000256" key="2">
    <source>
        <dbReference type="ARBA" id="ARBA00010596"/>
    </source>
</evidence>
<dbReference type="EMBL" id="GDKF01005002">
    <property type="protein sequence ID" value="JAT73620.1"/>
    <property type="molecule type" value="Transcribed_RNA"/>
</dbReference>
<evidence type="ECO:0000256" key="5">
    <source>
        <dbReference type="ARBA" id="ARBA00023136"/>
    </source>
</evidence>
<reference evidence="9" key="1">
    <citation type="submission" date="2015-08" db="EMBL/GenBank/DDBJ databases">
        <authorList>
            <person name="Babu N.S."/>
            <person name="Beckwith C.J."/>
            <person name="Beseler K.G."/>
            <person name="Brison A."/>
            <person name="Carone J.V."/>
            <person name="Caskin T.P."/>
            <person name="Diamond M."/>
            <person name="Durham M.E."/>
            <person name="Foxe J.M."/>
            <person name="Go M."/>
            <person name="Henderson B.A."/>
            <person name="Jones I.B."/>
            <person name="McGettigan J.A."/>
            <person name="Micheletti S.J."/>
            <person name="Nasrallah M.E."/>
            <person name="Ortiz D."/>
            <person name="Piller C.R."/>
            <person name="Privatt S.R."/>
            <person name="Schneider S.L."/>
            <person name="Sharp S."/>
            <person name="Smith T.C."/>
            <person name="Stanton J.D."/>
            <person name="Ullery H.E."/>
            <person name="Wilson R.J."/>
            <person name="Serrano M.G."/>
            <person name="Buck G."/>
            <person name="Lee V."/>
            <person name="Wang Y."/>
            <person name="Carvalho R."/>
            <person name="Voegtly L."/>
            <person name="Shi R."/>
            <person name="Duckworth R."/>
            <person name="Johnson A."/>
            <person name="Loviza R."/>
            <person name="Walstead R."/>
            <person name="Shah Z."/>
            <person name="Kiflezghi M."/>
            <person name="Wade K."/>
            <person name="Ball S.L."/>
            <person name="Bradley K.W."/>
            <person name="Asai D.J."/>
            <person name="Bowman C.A."/>
            <person name="Russell D.A."/>
            <person name="Pope W.H."/>
            <person name="Jacobs-Sera D."/>
            <person name="Hendrix R.W."/>
            <person name="Hatfull G.F."/>
        </authorList>
    </citation>
    <scope>NUCLEOTIDE SEQUENCE</scope>
</reference>
<comment type="similarity">
    <text evidence="2 6">Belongs to the YIP1 family.</text>
</comment>
<comment type="subcellular location">
    <subcellularLocation>
        <location evidence="6">Golgi apparatus membrane</location>
        <topology evidence="6">Multi-pass membrane protein</topology>
    </subcellularLocation>
    <subcellularLocation>
        <location evidence="1">Membrane</location>
        <topology evidence="1">Multi-pass membrane protein</topology>
    </subcellularLocation>
</comment>
<evidence type="ECO:0000256" key="4">
    <source>
        <dbReference type="ARBA" id="ARBA00022989"/>
    </source>
</evidence>
<feature type="compositionally biased region" description="Low complexity" evidence="7">
    <location>
        <begin position="36"/>
        <end position="59"/>
    </location>
</feature>
<dbReference type="Pfam" id="PF04893">
    <property type="entry name" value="Yip1"/>
    <property type="match status" value="1"/>
</dbReference>
<proteinExistence type="inferred from homology"/>
<evidence type="ECO:0000256" key="1">
    <source>
        <dbReference type="ARBA" id="ARBA00004141"/>
    </source>
</evidence>
<feature type="region of interest" description="Disordered" evidence="7">
    <location>
        <begin position="1"/>
        <end position="68"/>
    </location>
</feature>
<evidence type="ECO:0000256" key="6">
    <source>
        <dbReference type="RuleBase" id="RU361264"/>
    </source>
</evidence>
<keyword evidence="5 6" id="KW-0472">Membrane</keyword>
<keyword evidence="4 6" id="KW-1133">Transmembrane helix</keyword>
<protein>
    <recommendedName>
        <fullName evidence="6">Protein YIP</fullName>
    </recommendedName>
</protein>
<dbReference type="PANTHER" id="PTHR21236:SF1">
    <property type="entry name" value="PROTEIN YIPF6"/>
    <property type="match status" value="1"/>
</dbReference>
<evidence type="ECO:0000256" key="7">
    <source>
        <dbReference type="SAM" id="MobiDB-lite"/>
    </source>
</evidence>
<feature type="transmembrane region" description="Helical" evidence="6">
    <location>
        <begin position="103"/>
        <end position="123"/>
    </location>
</feature>
<feature type="transmembrane region" description="Helical" evidence="6">
    <location>
        <begin position="189"/>
        <end position="211"/>
    </location>
</feature>
<dbReference type="InterPro" id="IPR006977">
    <property type="entry name" value="Yip1_dom"/>
</dbReference>
<evidence type="ECO:0000313" key="9">
    <source>
        <dbReference type="EMBL" id="JAT73620.1"/>
    </source>
</evidence>
<name>A0A1D2A336_AUXPR</name>
<dbReference type="GO" id="GO:0005802">
    <property type="term" value="C:trans-Golgi network"/>
    <property type="evidence" value="ECO:0007669"/>
    <property type="project" value="TreeGrafter"/>
</dbReference>
<dbReference type="PANTHER" id="PTHR21236">
    <property type="entry name" value="GOLGI MEMBRANE PROTEIN YIP1"/>
    <property type="match status" value="1"/>
</dbReference>
<feature type="transmembrane region" description="Helical" evidence="6">
    <location>
        <begin position="129"/>
        <end position="152"/>
    </location>
</feature>
<sequence length="237" mass="24953">MSFLPSNSAAFGSQNPRGDEEQLFAAEPPVATASTSAPGSGYQAPSSPGASASPVGYGPTSNTLDEPIGDTIKRDLKRIYKNLVMVVFPFKDRSQQTAALRNWDLWGPMVFTIALAIALAVGPNKDMSATFSLVFALVSVGAIVLTLNAVLLGGTIGFFQSLCLLGYCIFPLTVVALVCMGVTSLLARWIIVPLGIAWCAWASVPFIGGAVPANRRALAVFPLVLLYTTLGWLALIS</sequence>